<comment type="cofactor">
    <cofactor evidence="1 11">
        <name>pyridoxal 5'-phosphate</name>
        <dbReference type="ChEBI" id="CHEBI:597326"/>
    </cofactor>
</comment>
<dbReference type="CDD" id="cd06446">
    <property type="entry name" value="Trp-synth_B"/>
    <property type="match status" value="1"/>
</dbReference>
<evidence type="ECO:0000313" key="14">
    <source>
        <dbReference type="Proteomes" id="UP000460715"/>
    </source>
</evidence>
<accession>A0A845B6U4</accession>
<dbReference type="EMBL" id="SNVJ01000004">
    <property type="protein sequence ID" value="MXP62911.1"/>
    <property type="molecule type" value="Genomic_DNA"/>
</dbReference>
<dbReference type="PANTHER" id="PTHR48077">
    <property type="entry name" value="TRYPTOPHAN SYNTHASE-RELATED"/>
    <property type="match status" value="1"/>
</dbReference>
<comment type="similarity">
    <text evidence="3 11">Belongs to the TrpB family.</text>
</comment>
<proteinExistence type="inferred from homology"/>
<dbReference type="GO" id="GO:0005737">
    <property type="term" value="C:cytoplasm"/>
    <property type="evidence" value="ECO:0007669"/>
    <property type="project" value="TreeGrafter"/>
</dbReference>
<evidence type="ECO:0000259" key="12">
    <source>
        <dbReference type="Pfam" id="PF00291"/>
    </source>
</evidence>
<comment type="subunit">
    <text evidence="4 11">Tetramer of two alpha and two beta chains.</text>
</comment>
<dbReference type="Pfam" id="PF00291">
    <property type="entry name" value="PALP"/>
    <property type="match status" value="1"/>
</dbReference>
<keyword evidence="7 11" id="KW-0663">Pyridoxal phosphate</keyword>
<evidence type="ECO:0000256" key="3">
    <source>
        <dbReference type="ARBA" id="ARBA00009982"/>
    </source>
</evidence>
<dbReference type="HAMAP" id="MF_00133">
    <property type="entry name" value="Trp_synth_beta"/>
    <property type="match status" value="1"/>
</dbReference>
<dbReference type="OrthoDB" id="9766131at2"/>
<dbReference type="GO" id="GO:0004834">
    <property type="term" value="F:tryptophan synthase activity"/>
    <property type="evidence" value="ECO:0007669"/>
    <property type="project" value="UniProtKB-UniRule"/>
</dbReference>
<evidence type="ECO:0000256" key="7">
    <source>
        <dbReference type="ARBA" id="ARBA00022898"/>
    </source>
</evidence>
<evidence type="ECO:0000256" key="6">
    <source>
        <dbReference type="ARBA" id="ARBA00022822"/>
    </source>
</evidence>
<dbReference type="InterPro" id="IPR001926">
    <property type="entry name" value="TrpB-like_PALP"/>
</dbReference>
<evidence type="ECO:0000256" key="10">
    <source>
        <dbReference type="ARBA" id="ARBA00049047"/>
    </source>
</evidence>
<keyword evidence="8 11" id="KW-0057">Aromatic amino acid biosynthesis</keyword>
<dbReference type="EC" id="4.2.1.20" evidence="11"/>
<dbReference type="Gene3D" id="3.40.50.1100">
    <property type="match status" value="2"/>
</dbReference>
<dbReference type="InterPro" id="IPR023026">
    <property type="entry name" value="Trp_synth_beta/beta-like"/>
</dbReference>
<evidence type="ECO:0000256" key="11">
    <source>
        <dbReference type="HAMAP-Rule" id="MF_00133"/>
    </source>
</evidence>
<evidence type="ECO:0000256" key="9">
    <source>
        <dbReference type="ARBA" id="ARBA00023239"/>
    </source>
</evidence>
<dbReference type="InterPro" id="IPR006654">
    <property type="entry name" value="Trp_synth_beta"/>
</dbReference>
<protein>
    <recommendedName>
        <fullName evidence="11">Tryptophan synthase beta chain</fullName>
        <ecNumber evidence="11">4.2.1.20</ecNumber>
    </recommendedName>
</protein>
<dbReference type="PROSITE" id="PS00168">
    <property type="entry name" value="TRP_SYNTHASE_BETA"/>
    <property type="match status" value="1"/>
</dbReference>
<dbReference type="SUPFAM" id="SSF53686">
    <property type="entry name" value="Tryptophan synthase beta subunit-like PLP-dependent enzymes"/>
    <property type="match status" value="1"/>
</dbReference>
<feature type="domain" description="Tryptophan synthase beta chain-like PALP" evidence="12">
    <location>
        <begin position="65"/>
        <end position="388"/>
    </location>
</feature>
<evidence type="ECO:0000256" key="8">
    <source>
        <dbReference type="ARBA" id="ARBA00023141"/>
    </source>
</evidence>
<dbReference type="AlphaFoldDB" id="A0A845B6U4"/>
<keyword evidence="6 11" id="KW-0822">Tryptophan biosynthesis</keyword>
<comment type="function">
    <text evidence="11">The beta subunit is responsible for the synthesis of L-tryptophan from indole and L-serine.</text>
</comment>
<keyword evidence="9 11" id="KW-0456">Lyase</keyword>
<dbReference type="PIRSF" id="PIRSF001413">
    <property type="entry name" value="Trp_syn_beta"/>
    <property type="match status" value="1"/>
</dbReference>
<evidence type="ECO:0000256" key="2">
    <source>
        <dbReference type="ARBA" id="ARBA00004733"/>
    </source>
</evidence>
<dbReference type="FunFam" id="3.40.50.1100:FF:000004">
    <property type="entry name" value="Tryptophan synthase beta chain"/>
    <property type="match status" value="1"/>
</dbReference>
<evidence type="ECO:0000256" key="1">
    <source>
        <dbReference type="ARBA" id="ARBA00001933"/>
    </source>
</evidence>
<organism evidence="13 14">
    <name type="scientific">Teichococcus coralli</name>
    <dbReference type="NCBI Taxonomy" id="2545983"/>
    <lineage>
        <taxon>Bacteria</taxon>
        <taxon>Pseudomonadati</taxon>
        <taxon>Pseudomonadota</taxon>
        <taxon>Alphaproteobacteria</taxon>
        <taxon>Acetobacterales</taxon>
        <taxon>Roseomonadaceae</taxon>
        <taxon>Roseomonas</taxon>
    </lineage>
</organism>
<evidence type="ECO:0000313" key="13">
    <source>
        <dbReference type="EMBL" id="MXP62911.1"/>
    </source>
</evidence>
<keyword evidence="14" id="KW-1185">Reference proteome</keyword>
<comment type="caution">
    <text evidence="13">The sequence shown here is derived from an EMBL/GenBank/DDBJ whole genome shotgun (WGS) entry which is preliminary data.</text>
</comment>
<evidence type="ECO:0000256" key="4">
    <source>
        <dbReference type="ARBA" id="ARBA00011270"/>
    </source>
</evidence>
<gene>
    <name evidence="11 13" type="primary">trpB</name>
    <name evidence="13" type="ORF">E0493_06040</name>
</gene>
<dbReference type="InterPro" id="IPR036052">
    <property type="entry name" value="TrpB-like_PALP_sf"/>
</dbReference>
<evidence type="ECO:0000256" key="5">
    <source>
        <dbReference type="ARBA" id="ARBA00022605"/>
    </source>
</evidence>
<comment type="catalytic activity">
    <reaction evidence="10 11">
        <text>(1S,2R)-1-C-(indol-3-yl)glycerol 3-phosphate + L-serine = D-glyceraldehyde 3-phosphate + L-tryptophan + H2O</text>
        <dbReference type="Rhea" id="RHEA:10532"/>
        <dbReference type="ChEBI" id="CHEBI:15377"/>
        <dbReference type="ChEBI" id="CHEBI:33384"/>
        <dbReference type="ChEBI" id="CHEBI:57912"/>
        <dbReference type="ChEBI" id="CHEBI:58866"/>
        <dbReference type="ChEBI" id="CHEBI:59776"/>
        <dbReference type="EC" id="4.2.1.20"/>
    </reaction>
</comment>
<dbReference type="NCBIfam" id="TIGR00263">
    <property type="entry name" value="trpB"/>
    <property type="match status" value="1"/>
</dbReference>
<dbReference type="UniPathway" id="UPA00035">
    <property type="reaction ID" value="UER00044"/>
</dbReference>
<comment type="pathway">
    <text evidence="2 11">Amino-acid biosynthesis; L-tryptophan biosynthesis; L-tryptophan from chorismate: step 5/5.</text>
</comment>
<sequence>MRQGPDTRGRFGQFGGRYVAETLMPVIQEVEQAYNAARQDPAFMQEWRRLLKDYVGRPSPLWLCERLTEHLRAGSAGPDLGAKVYFKREELNHTGAHKINAVLGQILLARRMGKPRIIAETGAGQHGVATATACALFGLKCIVYMGATDVERQQPNVFRMKLLGAEVIPVTSGAGTLKDAMNEAMRDWVANVADTYYCIGTVAGPAPFPQMVRDFQCVIGEETRQQVLAAEGRLPDALVCAVGGGSSAMGLFHPFLDDAEVRIIGVEAAGRGMESGEHAAAIGGGRPGVLHGNKTYLLQNGDGQIQEAHSISAGLDYPGIGPEHSWLHEIGRVEYVAITDQEALDAFQLCSRLEGIIPALESAHGLAHVLKLAPTMAKDEIIVLNLSGRGDKDIFTVAKHLGESL</sequence>
<dbReference type="FunFam" id="3.40.50.1100:FF:000001">
    <property type="entry name" value="Tryptophan synthase beta chain"/>
    <property type="match status" value="1"/>
</dbReference>
<reference evidence="13 14" key="1">
    <citation type="submission" date="2019-03" db="EMBL/GenBank/DDBJ databases">
        <title>Roseomonas sp. a novel Roseomonas species isolated from Sea whip Gorgonian.</title>
        <authorList>
            <person name="Li F."/>
            <person name="Pan X."/>
            <person name="Huang S."/>
            <person name="Li Z."/>
            <person name="Meng B."/>
        </authorList>
    </citation>
    <scope>NUCLEOTIDE SEQUENCE [LARGE SCALE GENOMIC DNA]</scope>
    <source>
        <strain evidence="13 14">M0104</strain>
    </source>
</reference>
<name>A0A845B6U4_9PROT</name>
<dbReference type="Proteomes" id="UP000460715">
    <property type="component" value="Unassembled WGS sequence"/>
</dbReference>
<keyword evidence="5 11" id="KW-0028">Amino-acid biosynthesis</keyword>
<dbReference type="PANTHER" id="PTHR48077:SF3">
    <property type="entry name" value="TRYPTOPHAN SYNTHASE"/>
    <property type="match status" value="1"/>
</dbReference>
<dbReference type="InterPro" id="IPR006653">
    <property type="entry name" value="Trp_synth_b_CS"/>
</dbReference>
<feature type="modified residue" description="N6-(pyridoxal phosphate)lysine" evidence="11">
    <location>
        <position position="98"/>
    </location>
</feature>